<evidence type="ECO:0000259" key="9">
    <source>
        <dbReference type="Pfam" id="PF16363"/>
    </source>
</evidence>
<dbReference type="PANTHER" id="PTHR43000">
    <property type="entry name" value="DTDP-D-GLUCOSE 4,6-DEHYDRATASE-RELATED"/>
    <property type="match status" value="1"/>
</dbReference>
<sequence length="351" mass="39847">MKTILVTGGAGFIGSNFVKLMLENHPEYKIINIDALTYAGNLENLKDIDGNPNYEFIKVDIRDGEKIEEIFKNNDITSVINFAAESHVDRSIEEPEVFLTTNIIGTQVLLDIAKKYWKVNPSDKYCKDYKPGVKFLQVSTDEVYGELGETGMFVETMPLMPNSPYSASKASADMIVRAYNETFGMPVNITRCSNNYGPYQFPEKLIPLMINNCLNEKDLPVYGDGMQVRDWLHVSDHCSAIDTVLHKGKDGEVYNIGGNNEKANIEIVKLIIGTLGKKEGLIKYVKDRPGHDRRYAIDNTKITTELGWEPAYTFEQGMKETIQWYLENTEWIENIISGDYANYYDKMYTGV</sequence>
<name>A0A6G7KAZ8_9LACT</name>
<protein>
    <recommendedName>
        <fullName evidence="5 8">dTDP-glucose 4,6-dehydratase</fullName>
        <ecNumber evidence="4 8">4.2.1.46</ecNumber>
    </recommendedName>
</protein>
<dbReference type="GO" id="GO:0009225">
    <property type="term" value="P:nucleotide-sugar metabolic process"/>
    <property type="evidence" value="ECO:0007669"/>
    <property type="project" value="InterPro"/>
</dbReference>
<reference evidence="10 11" key="1">
    <citation type="journal article" date="2017" name="Int. J. Syst. Evol. Microbiol.">
        <title>Jeotgalibaca porci sp. nov. and Jeotgalibaca arthritidis sp. nov., isolated from pigs, and emended description of the genus Jeotgalibaca.</title>
        <authorList>
            <person name="Zamora L."/>
            <person name="Perez-Sancho M."/>
            <person name="Dominguez L."/>
            <person name="Fernandez-Garayzabal J.F."/>
            <person name="Vela A.I."/>
        </authorList>
    </citation>
    <scope>NUCLEOTIDE SEQUENCE [LARGE SCALE GENOMIC DNA]</scope>
    <source>
        <strain evidence="10 11">CECT 9157</strain>
    </source>
</reference>
<evidence type="ECO:0000256" key="7">
    <source>
        <dbReference type="ARBA" id="ARBA00023239"/>
    </source>
</evidence>
<dbReference type="Pfam" id="PF16363">
    <property type="entry name" value="GDP_Man_Dehyd"/>
    <property type="match status" value="1"/>
</dbReference>
<dbReference type="Proteomes" id="UP000501451">
    <property type="component" value="Chromosome"/>
</dbReference>
<comment type="similarity">
    <text evidence="3 8">Belongs to the NAD(P)-dependent epimerase/dehydratase family. dTDP-glucose dehydratase subfamily.</text>
</comment>
<dbReference type="EC" id="4.2.1.46" evidence="4 8"/>
<keyword evidence="6" id="KW-0520">NAD</keyword>
<evidence type="ECO:0000256" key="8">
    <source>
        <dbReference type="RuleBase" id="RU004473"/>
    </source>
</evidence>
<dbReference type="InterPro" id="IPR016040">
    <property type="entry name" value="NAD(P)-bd_dom"/>
</dbReference>
<accession>A0A6G7KAZ8</accession>
<dbReference type="SUPFAM" id="SSF51735">
    <property type="entry name" value="NAD(P)-binding Rossmann-fold domains"/>
    <property type="match status" value="1"/>
</dbReference>
<evidence type="ECO:0000313" key="10">
    <source>
        <dbReference type="EMBL" id="QII82425.1"/>
    </source>
</evidence>
<evidence type="ECO:0000313" key="11">
    <source>
        <dbReference type="Proteomes" id="UP000501451"/>
    </source>
</evidence>
<dbReference type="KEGG" id="jar:G7057_08245"/>
<comment type="catalytic activity">
    <reaction evidence="1 8">
        <text>dTDP-alpha-D-glucose = dTDP-4-dehydro-6-deoxy-alpha-D-glucose + H2O</text>
        <dbReference type="Rhea" id="RHEA:17221"/>
        <dbReference type="ChEBI" id="CHEBI:15377"/>
        <dbReference type="ChEBI" id="CHEBI:57477"/>
        <dbReference type="ChEBI" id="CHEBI:57649"/>
        <dbReference type="EC" id="4.2.1.46"/>
    </reaction>
</comment>
<feature type="domain" description="NAD(P)-binding" evidence="9">
    <location>
        <begin position="5"/>
        <end position="321"/>
    </location>
</feature>
<gene>
    <name evidence="10" type="primary">rfbB</name>
    <name evidence="10" type="ORF">G7057_08245</name>
</gene>
<dbReference type="Gene3D" id="3.40.50.720">
    <property type="entry name" value="NAD(P)-binding Rossmann-like Domain"/>
    <property type="match status" value="1"/>
</dbReference>
<evidence type="ECO:0000256" key="4">
    <source>
        <dbReference type="ARBA" id="ARBA00011990"/>
    </source>
</evidence>
<evidence type="ECO:0000256" key="6">
    <source>
        <dbReference type="ARBA" id="ARBA00023027"/>
    </source>
</evidence>
<comment type="cofactor">
    <cofactor evidence="2 8">
        <name>NAD(+)</name>
        <dbReference type="ChEBI" id="CHEBI:57540"/>
    </cofactor>
</comment>
<dbReference type="RefSeq" id="WP_166162685.1">
    <property type="nucleotide sequence ID" value="NZ_CP049740.1"/>
</dbReference>
<evidence type="ECO:0000256" key="2">
    <source>
        <dbReference type="ARBA" id="ARBA00001911"/>
    </source>
</evidence>
<proteinExistence type="inferred from homology"/>
<evidence type="ECO:0000256" key="5">
    <source>
        <dbReference type="ARBA" id="ARBA00016977"/>
    </source>
</evidence>
<dbReference type="InterPro" id="IPR005888">
    <property type="entry name" value="dTDP_Gluc_deHydtase"/>
</dbReference>
<dbReference type="GO" id="GO:0008460">
    <property type="term" value="F:dTDP-glucose 4,6-dehydratase activity"/>
    <property type="evidence" value="ECO:0007669"/>
    <property type="project" value="UniProtKB-EC"/>
</dbReference>
<evidence type="ECO:0000256" key="1">
    <source>
        <dbReference type="ARBA" id="ARBA00001539"/>
    </source>
</evidence>
<evidence type="ECO:0000256" key="3">
    <source>
        <dbReference type="ARBA" id="ARBA00008178"/>
    </source>
</evidence>
<dbReference type="InterPro" id="IPR036291">
    <property type="entry name" value="NAD(P)-bd_dom_sf"/>
</dbReference>
<dbReference type="AlphaFoldDB" id="A0A6G7KAZ8"/>
<dbReference type="NCBIfam" id="TIGR01181">
    <property type="entry name" value="dTDP_gluc_dehyt"/>
    <property type="match status" value="1"/>
</dbReference>
<dbReference type="EMBL" id="CP049740">
    <property type="protein sequence ID" value="QII82425.1"/>
    <property type="molecule type" value="Genomic_DNA"/>
</dbReference>
<keyword evidence="11" id="KW-1185">Reference proteome</keyword>
<dbReference type="CDD" id="cd05246">
    <property type="entry name" value="dTDP_GD_SDR_e"/>
    <property type="match status" value="1"/>
</dbReference>
<dbReference type="Gene3D" id="3.90.25.10">
    <property type="entry name" value="UDP-galactose 4-epimerase, domain 1"/>
    <property type="match status" value="1"/>
</dbReference>
<keyword evidence="7 8" id="KW-0456">Lyase</keyword>
<organism evidence="10 11">
    <name type="scientific">Jeotgalibaca arthritidis</name>
    <dbReference type="NCBI Taxonomy" id="1868794"/>
    <lineage>
        <taxon>Bacteria</taxon>
        <taxon>Bacillati</taxon>
        <taxon>Bacillota</taxon>
        <taxon>Bacilli</taxon>
        <taxon>Lactobacillales</taxon>
        <taxon>Carnobacteriaceae</taxon>
        <taxon>Jeotgalibaca</taxon>
    </lineage>
</organism>
<dbReference type="FunFam" id="3.40.50.720:FF:000304">
    <property type="entry name" value="UDP-glucose 4,6-dehydratase"/>
    <property type="match status" value="1"/>
</dbReference>